<sequence>MFITGIERALIRQGIESSGRKIVNYVPSNFHQATRLLADDIGIDTFIHTVSPMDKYGYFNFGTGNDYSTRIARTAKKLIVEVNKYMPRVHGEGAAIHISEIDAIVENHVPLIELPIRTAVAEDIAISQIIASLVPDGACLQMGVGALPELICNALKEHNDLGVHTEALNPGLVSLIQQGVVTNQRKNIDRGMSVFTFAMGQKDMYDYLNDNPSFFSRPVDYVNDPGSLRKMRMLSPLTLPYKSISLVPVTLNICLDTSTVLQEGNWILSEAHMHLKEVVPLLRPAQRPRMIRFLVLFPALRGL</sequence>
<keyword evidence="2" id="KW-0808">Transferase</keyword>
<dbReference type="Gene3D" id="3.30.750.70">
    <property type="entry name" value="4-hydroxybutyrate coenzyme like domains"/>
    <property type="match status" value="1"/>
</dbReference>
<organism evidence="2 3">
    <name type="scientific">Salmonella enterica I</name>
    <dbReference type="NCBI Taxonomy" id="59201"/>
    <lineage>
        <taxon>Bacteria</taxon>
        <taxon>Pseudomonadati</taxon>
        <taxon>Pseudomonadota</taxon>
        <taxon>Gammaproteobacteria</taxon>
        <taxon>Enterobacterales</taxon>
        <taxon>Enterobacteriaceae</taxon>
        <taxon>Salmonella</taxon>
    </lineage>
</organism>
<gene>
    <name evidence="2" type="ORF">NCTC8272_05330</name>
</gene>
<dbReference type="EMBL" id="LR134149">
    <property type="protein sequence ID" value="VEA44157.1"/>
    <property type="molecule type" value="Genomic_DNA"/>
</dbReference>
<dbReference type="Gene3D" id="3.40.1080.10">
    <property type="entry name" value="Glutaconate Coenzyme A-transferase"/>
    <property type="match status" value="1"/>
</dbReference>
<evidence type="ECO:0000259" key="1">
    <source>
        <dbReference type="Pfam" id="PF02550"/>
    </source>
</evidence>
<reference evidence="2 3" key="1">
    <citation type="submission" date="2018-12" db="EMBL/GenBank/DDBJ databases">
        <authorList>
            <consortium name="Pathogen Informatics"/>
        </authorList>
    </citation>
    <scope>NUCLEOTIDE SEQUENCE [LARGE SCALE GENOMIC DNA]</scope>
    <source>
        <strain evidence="2 3">NCTC8272</strain>
    </source>
</reference>
<dbReference type="Proteomes" id="UP000277214">
    <property type="component" value="Chromosome 1"/>
</dbReference>
<dbReference type="InterPro" id="IPR037171">
    <property type="entry name" value="NagB/RpiA_transferase-like"/>
</dbReference>
<feature type="domain" description="Acetyl-CoA hydrolase/transferase N-terminal" evidence="1">
    <location>
        <begin position="8"/>
        <end position="112"/>
    </location>
</feature>
<dbReference type="PANTHER" id="PTHR21432">
    <property type="entry name" value="ACETYL-COA HYDROLASE-RELATED"/>
    <property type="match status" value="1"/>
</dbReference>
<proteinExistence type="predicted"/>
<dbReference type="GO" id="GO:0006083">
    <property type="term" value="P:acetate metabolic process"/>
    <property type="evidence" value="ECO:0007669"/>
    <property type="project" value="InterPro"/>
</dbReference>
<dbReference type="Pfam" id="PF02550">
    <property type="entry name" value="AcetylCoA_hydro"/>
    <property type="match status" value="1"/>
</dbReference>
<dbReference type="PANTHER" id="PTHR21432:SF20">
    <property type="entry name" value="ACETYL-COA HYDROLASE"/>
    <property type="match status" value="1"/>
</dbReference>
<dbReference type="InterPro" id="IPR046433">
    <property type="entry name" value="ActCoA_hydro"/>
</dbReference>
<protein>
    <submittedName>
        <fullName evidence="2">4-hydroxybutyrate CoA-transferase</fullName>
    </submittedName>
</protein>
<evidence type="ECO:0000313" key="3">
    <source>
        <dbReference type="Proteomes" id="UP000277214"/>
    </source>
</evidence>
<dbReference type="AlphaFoldDB" id="A0A3S4FFD0"/>
<accession>A0A3S4FFD0</accession>
<dbReference type="InterPro" id="IPR003702">
    <property type="entry name" value="ActCoA_hydro_N"/>
</dbReference>
<evidence type="ECO:0000313" key="2">
    <source>
        <dbReference type="EMBL" id="VEA44157.1"/>
    </source>
</evidence>
<dbReference type="GO" id="GO:0008775">
    <property type="term" value="F:acetate CoA-transferase activity"/>
    <property type="evidence" value="ECO:0007669"/>
    <property type="project" value="InterPro"/>
</dbReference>
<name>A0A3S4FFD0_SALET</name>
<dbReference type="SUPFAM" id="SSF100950">
    <property type="entry name" value="NagB/RpiA/CoA transferase-like"/>
    <property type="match status" value="2"/>
</dbReference>